<proteinExistence type="predicted"/>
<keyword evidence="2" id="KW-1185">Reference proteome</keyword>
<dbReference type="Proteomes" id="UP000653797">
    <property type="component" value="Unassembled WGS sequence"/>
</dbReference>
<sequence length="51" mass="5739">MRTTKNAFDMALSQRTDYWMPSNNDWSELLTDASPAGPPTNRLRILASALL</sequence>
<name>A0A927GDV9_9BACT</name>
<gene>
    <name evidence="1" type="ORF">IC230_14285</name>
</gene>
<dbReference type="EMBL" id="JACXAA010000004">
    <property type="protein sequence ID" value="MBD2754073.1"/>
    <property type="molecule type" value="Genomic_DNA"/>
</dbReference>
<organism evidence="1 2">
    <name type="scientific">Spirosoma validum</name>
    <dbReference type="NCBI Taxonomy" id="2771355"/>
    <lineage>
        <taxon>Bacteria</taxon>
        <taxon>Pseudomonadati</taxon>
        <taxon>Bacteroidota</taxon>
        <taxon>Cytophagia</taxon>
        <taxon>Cytophagales</taxon>
        <taxon>Cytophagaceae</taxon>
        <taxon>Spirosoma</taxon>
    </lineage>
</organism>
<dbReference type="RefSeq" id="WP_191039699.1">
    <property type="nucleotide sequence ID" value="NZ_JACXAA010000004.1"/>
</dbReference>
<evidence type="ECO:0000313" key="2">
    <source>
        <dbReference type="Proteomes" id="UP000653797"/>
    </source>
</evidence>
<dbReference type="AlphaFoldDB" id="A0A927GDV9"/>
<comment type="caution">
    <text evidence="1">The sequence shown here is derived from an EMBL/GenBank/DDBJ whole genome shotgun (WGS) entry which is preliminary data.</text>
</comment>
<accession>A0A927GDV9</accession>
<reference evidence="1" key="1">
    <citation type="submission" date="2020-09" db="EMBL/GenBank/DDBJ databases">
        <authorList>
            <person name="Kim M.K."/>
        </authorList>
    </citation>
    <scope>NUCLEOTIDE SEQUENCE</scope>
    <source>
        <strain evidence="1">BT704</strain>
    </source>
</reference>
<protein>
    <submittedName>
        <fullName evidence="1">Uncharacterized protein</fullName>
    </submittedName>
</protein>
<evidence type="ECO:0000313" key="1">
    <source>
        <dbReference type="EMBL" id="MBD2754073.1"/>
    </source>
</evidence>